<comment type="similarity">
    <text evidence="1">Belongs to the NRAP family.</text>
</comment>
<accession>A0AAV4RNE8</accession>
<comment type="subcellular location">
    <subcellularLocation>
        <location evidence="1">Nucleus</location>
        <location evidence="1">Nucleolus</location>
    </subcellularLocation>
</comment>
<keyword evidence="1" id="KW-0539">Nucleus</keyword>
<dbReference type="InterPro" id="IPR035371">
    <property type="entry name" value="Nrap_D6"/>
</dbReference>
<feature type="domain" description="Nrap protein" evidence="5">
    <location>
        <begin position="454"/>
        <end position="584"/>
    </location>
</feature>
<protein>
    <recommendedName>
        <fullName evidence="1">Nucleolar protein 6</fullName>
    </recommendedName>
</protein>
<evidence type="ECO:0000259" key="5">
    <source>
        <dbReference type="Pfam" id="PF17407"/>
    </source>
</evidence>
<proteinExistence type="inferred from homology"/>
<feature type="domain" description="Nrap protein" evidence="4">
    <location>
        <begin position="298"/>
        <end position="452"/>
    </location>
</feature>
<dbReference type="InterPro" id="IPR035369">
    <property type="entry name" value="Nrap_D4"/>
</dbReference>
<dbReference type="GO" id="GO:0006409">
    <property type="term" value="P:tRNA export from nucleus"/>
    <property type="evidence" value="ECO:0007669"/>
    <property type="project" value="TreeGrafter"/>
</dbReference>
<dbReference type="InterPro" id="IPR035370">
    <property type="entry name" value="Nrap_D5"/>
</dbReference>
<evidence type="ECO:0000259" key="4">
    <source>
        <dbReference type="Pfam" id="PF17406"/>
    </source>
</evidence>
<evidence type="ECO:0000313" key="7">
    <source>
        <dbReference type="Proteomes" id="UP001054945"/>
    </source>
</evidence>
<dbReference type="Gene3D" id="3.30.70.3030">
    <property type="match status" value="1"/>
</dbReference>
<sequence length="594" mass="67615">METLQAYYNVVFVDSSGFFNLCYYVTKETFTMKGLNNRILLFDIIKSSVSPWSVNEAPPNPNSGEVIIGFLLDPDSPFSNIEMGPLADDQEAAKEFRKFWGDRSELRRFQDGTIREAVVWPAKTYAERRKVHIKADPNHFVINGTEIDCVLSVPETVLSPDFPSYGTGEEAHLAVMKSFNSLSNELPIVTLESSGKWPDDLEAIKMVKAEFHLEIARLVNSQLSLMTVPFVTHTDIFKDGFVFRIEVACHKEIFLLKQVKTSVGTLKIQDNAESRNLELSTEILPKLNSILHGLHQQHNSFGIACRLAKRWISAQLKHGFMLDIAVELLIASLYIHPEPYSCTCSPQVAFIRFLTLFVNHDWTTTPLIVNLNNELTKEDIDEIYTTFTSQRSTLPPMVIPNPLDRRGSLWTKNKPPALILKRIKILAAASLKTLDGILSRAQISDIKAIFRPPLESYDVIIHLKRNEVPTLRCAVDVYTTDKLPVFKPYKYESDELYPIIEYDPVQKYLEELRENFGEFAFFLYDVYGGDFIAVVWKQSAFTPKEFKPSSVSYRKLSENGNLVPDIESILEDFKILGSGIIKKVVKKAENWQIP</sequence>
<comment type="caution">
    <text evidence="6">The sequence shown here is derived from an EMBL/GenBank/DDBJ whole genome shotgun (WGS) entry which is preliminary data.</text>
</comment>
<dbReference type="Pfam" id="PF17407">
    <property type="entry name" value="Nrap_D6"/>
    <property type="match status" value="1"/>
</dbReference>
<dbReference type="GO" id="GO:0006364">
    <property type="term" value="P:rRNA processing"/>
    <property type="evidence" value="ECO:0007669"/>
    <property type="project" value="TreeGrafter"/>
</dbReference>
<dbReference type="InterPro" id="IPR035368">
    <property type="entry name" value="Nrap_D3"/>
</dbReference>
<dbReference type="GO" id="GO:0032040">
    <property type="term" value="C:small-subunit processome"/>
    <property type="evidence" value="ECO:0007669"/>
    <property type="project" value="TreeGrafter"/>
</dbReference>
<dbReference type="Pfam" id="PF17404">
    <property type="entry name" value="Nrap_D3"/>
    <property type="match status" value="1"/>
</dbReference>
<dbReference type="AlphaFoldDB" id="A0AAV4RNE8"/>
<dbReference type="Proteomes" id="UP001054945">
    <property type="component" value="Unassembled WGS sequence"/>
</dbReference>
<evidence type="ECO:0000259" key="2">
    <source>
        <dbReference type="Pfam" id="PF17404"/>
    </source>
</evidence>
<reference evidence="6 7" key="1">
    <citation type="submission" date="2021-06" db="EMBL/GenBank/DDBJ databases">
        <title>Caerostris extrusa draft genome.</title>
        <authorList>
            <person name="Kono N."/>
            <person name="Arakawa K."/>
        </authorList>
    </citation>
    <scope>NUCLEOTIDE SEQUENCE [LARGE SCALE GENOMIC DNA]</scope>
</reference>
<name>A0AAV4RNE8_CAEEX</name>
<dbReference type="PANTHER" id="PTHR17972:SF0">
    <property type="entry name" value="NUCLEOLAR PROTEIN 6"/>
    <property type="match status" value="1"/>
</dbReference>
<feature type="domain" description="Nrap protein" evidence="3">
    <location>
        <begin position="188"/>
        <end position="296"/>
    </location>
</feature>
<keyword evidence="1" id="KW-0694">RNA-binding</keyword>
<keyword evidence="7" id="KW-1185">Reference proteome</keyword>
<gene>
    <name evidence="6" type="primary">nol6</name>
    <name evidence="6" type="ORF">CEXT_16611</name>
</gene>
<dbReference type="GO" id="GO:0034456">
    <property type="term" value="C:UTP-C complex"/>
    <property type="evidence" value="ECO:0007669"/>
    <property type="project" value="TreeGrafter"/>
</dbReference>
<evidence type="ECO:0000313" key="6">
    <source>
        <dbReference type="EMBL" id="GIY22975.1"/>
    </source>
</evidence>
<dbReference type="Pfam" id="PF17406">
    <property type="entry name" value="Nrap_D5"/>
    <property type="match status" value="1"/>
</dbReference>
<evidence type="ECO:0000256" key="1">
    <source>
        <dbReference type="RuleBase" id="RU364032"/>
    </source>
</evidence>
<dbReference type="InterPro" id="IPR005554">
    <property type="entry name" value="NOL6/Upt22"/>
</dbReference>
<dbReference type="GO" id="GO:0032545">
    <property type="term" value="C:CURI complex"/>
    <property type="evidence" value="ECO:0007669"/>
    <property type="project" value="TreeGrafter"/>
</dbReference>
<evidence type="ECO:0000259" key="3">
    <source>
        <dbReference type="Pfam" id="PF17405"/>
    </source>
</evidence>
<organism evidence="6 7">
    <name type="scientific">Caerostris extrusa</name>
    <name type="common">Bark spider</name>
    <name type="synonym">Caerostris bankana</name>
    <dbReference type="NCBI Taxonomy" id="172846"/>
    <lineage>
        <taxon>Eukaryota</taxon>
        <taxon>Metazoa</taxon>
        <taxon>Ecdysozoa</taxon>
        <taxon>Arthropoda</taxon>
        <taxon>Chelicerata</taxon>
        <taxon>Arachnida</taxon>
        <taxon>Araneae</taxon>
        <taxon>Araneomorphae</taxon>
        <taxon>Entelegynae</taxon>
        <taxon>Araneoidea</taxon>
        <taxon>Araneidae</taxon>
        <taxon>Caerostris</taxon>
    </lineage>
</organism>
<dbReference type="Pfam" id="PF17405">
    <property type="entry name" value="Nrap_D4"/>
    <property type="match status" value="1"/>
</dbReference>
<dbReference type="PANTHER" id="PTHR17972">
    <property type="entry name" value="NUCLEOLAR RNA-ASSOCIATED PROTEIN"/>
    <property type="match status" value="1"/>
</dbReference>
<dbReference type="GO" id="GO:0003723">
    <property type="term" value="F:RNA binding"/>
    <property type="evidence" value="ECO:0007669"/>
    <property type="project" value="UniProtKB-KW"/>
</dbReference>
<dbReference type="EMBL" id="BPLR01008222">
    <property type="protein sequence ID" value="GIY22975.1"/>
    <property type="molecule type" value="Genomic_DNA"/>
</dbReference>
<feature type="domain" description="Nrap protein" evidence="2">
    <location>
        <begin position="31"/>
        <end position="131"/>
    </location>
</feature>